<comment type="pathway">
    <text evidence="4 14">Carbohydrate metabolism; hexose metabolism.</text>
</comment>
<evidence type="ECO:0000256" key="14">
    <source>
        <dbReference type="PIRNR" id="PIRNR005096"/>
    </source>
</evidence>
<comment type="subcellular location">
    <subcellularLocation>
        <location evidence="3">Cytoplasm</location>
    </subcellularLocation>
</comment>
<sequence length="379" mass="41860">MKNTLLTIGCGLFLLAACNPKSAADTTLSGLKKSDFDTVVSGQQITLYQLKNKNGVEVVLTNYGGRIVSIWVPDRQGHFGDIVLGHKSIADYIADKGGNFGALIGRYGNRINQGQFTLNGNTYQLPQNNYGHCLHGGDTGFHHRIWEATQPNAQTLILSCTSPDGEYGFPGTLKTQVTYSLSDDNALKITYEAETDKPTIINLTNHAYFNLSADPSTPILSQQLMLNADHYTPIDSTFMTTGEIAPVAGTPMDFRKLKAIGKEIDRTEFIQLKNGHGYDHNYVLNTRGEISQLAAKAYDPGSGRFLEVYTNEPGIQFYAGNFLDGTVKGKKDIYYPFRSAFCLETQHYPDSPNKTEWPSVTLQPGEKYNSICIYKFGSE</sequence>
<comment type="similarity">
    <text evidence="5 14">Belongs to the aldose epimerase family.</text>
</comment>
<dbReference type="SUPFAM" id="SSF74650">
    <property type="entry name" value="Galactose mutarotase-like"/>
    <property type="match status" value="1"/>
</dbReference>
<evidence type="ECO:0000256" key="11">
    <source>
        <dbReference type="ARBA" id="ARBA00022837"/>
    </source>
</evidence>
<name>H1DGJ2_9BACT</name>
<evidence type="ECO:0000256" key="16">
    <source>
        <dbReference type="PIRSR" id="PIRSR005096-2"/>
    </source>
</evidence>
<dbReference type="CDD" id="cd09019">
    <property type="entry name" value="galactose_mutarotase_like"/>
    <property type="match status" value="1"/>
</dbReference>
<dbReference type="InterPro" id="IPR047215">
    <property type="entry name" value="Galactose_mutarotase-like"/>
</dbReference>
<gene>
    <name evidence="19" type="ORF">HMPREF9449_01378</name>
</gene>
<comment type="caution">
    <text evidence="19">The sequence shown here is derived from an EMBL/GenBank/DDBJ whole genome shotgun (WGS) entry which is preliminary data.</text>
</comment>
<keyword evidence="9" id="KW-0963">Cytoplasm</keyword>
<evidence type="ECO:0000313" key="19">
    <source>
        <dbReference type="EMBL" id="EHP47976.1"/>
    </source>
</evidence>
<dbReference type="GO" id="GO:0004034">
    <property type="term" value="F:aldose 1-epimerase activity"/>
    <property type="evidence" value="ECO:0007669"/>
    <property type="project" value="UniProtKB-EC"/>
</dbReference>
<evidence type="ECO:0000256" key="5">
    <source>
        <dbReference type="ARBA" id="ARBA00006206"/>
    </source>
</evidence>
<dbReference type="InterPro" id="IPR018052">
    <property type="entry name" value="Ald1_epimerase_CS"/>
</dbReference>
<dbReference type="FunFam" id="2.70.98.10:FF:000003">
    <property type="entry name" value="Aldose 1-epimerase"/>
    <property type="match status" value="1"/>
</dbReference>
<evidence type="ECO:0000256" key="2">
    <source>
        <dbReference type="ARBA" id="ARBA00001913"/>
    </source>
</evidence>
<protein>
    <recommendedName>
        <fullName evidence="8 14">Aldose 1-epimerase</fullName>
        <ecNumber evidence="7 14">5.1.3.3</ecNumber>
    </recommendedName>
</protein>
<evidence type="ECO:0000256" key="6">
    <source>
        <dbReference type="ARBA" id="ARBA00011245"/>
    </source>
</evidence>
<evidence type="ECO:0000256" key="13">
    <source>
        <dbReference type="ARBA" id="ARBA00023277"/>
    </source>
</evidence>
<dbReference type="NCBIfam" id="NF008277">
    <property type="entry name" value="PRK11055.1"/>
    <property type="match status" value="1"/>
</dbReference>
<keyword evidence="11" id="KW-0106">Calcium</keyword>
<feature type="signal peptide" evidence="18">
    <location>
        <begin position="1"/>
        <end position="23"/>
    </location>
</feature>
<proteinExistence type="inferred from homology"/>
<dbReference type="AlphaFoldDB" id="H1DGJ2"/>
<keyword evidence="12 14" id="KW-0413">Isomerase</keyword>
<evidence type="ECO:0000313" key="20">
    <source>
        <dbReference type="Proteomes" id="UP000004892"/>
    </source>
</evidence>
<comment type="cofactor">
    <cofactor evidence="2">
        <name>Ca(2+)</name>
        <dbReference type="ChEBI" id="CHEBI:29108"/>
    </cofactor>
</comment>
<comment type="subunit">
    <text evidence="6">Monomer.</text>
</comment>
<accession>H1DGJ2</accession>
<evidence type="ECO:0000256" key="4">
    <source>
        <dbReference type="ARBA" id="ARBA00005028"/>
    </source>
</evidence>
<dbReference type="InterPro" id="IPR011013">
    <property type="entry name" value="Gal_mutarotase_sf_dom"/>
</dbReference>
<keyword evidence="10" id="KW-0597">Phosphoprotein</keyword>
<evidence type="ECO:0000256" key="1">
    <source>
        <dbReference type="ARBA" id="ARBA00001614"/>
    </source>
</evidence>
<dbReference type="GO" id="GO:0005737">
    <property type="term" value="C:cytoplasm"/>
    <property type="evidence" value="ECO:0007669"/>
    <property type="project" value="UniProtKB-SubCell"/>
</dbReference>
<evidence type="ECO:0000256" key="12">
    <source>
        <dbReference type="ARBA" id="ARBA00023235"/>
    </source>
</evidence>
<dbReference type="PATRIC" id="fig|742817.3.peg.1462"/>
<dbReference type="GeneID" id="98068951"/>
<reference evidence="19 20" key="1">
    <citation type="submission" date="2012-01" db="EMBL/GenBank/DDBJ databases">
        <title>The Genome Sequence of Odoribacter laneus YIT 12061.</title>
        <authorList>
            <consortium name="The Broad Institute Genome Sequencing Platform"/>
            <person name="Earl A."/>
            <person name="Ward D."/>
            <person name="Feldgarden M."/>
            <person name="Gevers D."/>
            <person name="Morotomi M."/>
            <person name="Young S.K."/>
            <person name="Zeng Q."/>
            <person name="Gargeya S."/>
            <person name="Fitzgerald M."/>
            <person name="Haas B."/>
            <person name="Abouelleil A."/>
            <person name="Alvarado L."/>
            <person name="Arachchi H.M."/>
            <person name="Berlin A."/>
            <person name="Chapman S.B."/>
            <person name="Gearin G."/>
            <person name="Goldberg J."/>
            <person name="Griggs A."/>
            <person name="Gujja S."/>
            <person name="Hansen M."/>
            <person name="Heiman D."/>
            <person name="Howarth C."/>
            <person name="Larimer J."/>
            <person name="Lui A."/>
            <person name="MacDonald P.J.P."/>
            <person name="McCowen C."/>
            <person name="Montmayeur A."/>
            <person name="Murphy C."/>
            <person name="Neiman D."/>
            <person name="Pearson M."/>
            <person name="Priest M."/>
            <person name="Roberts A."/>
            <person name="Saif S."/>
            <person name="Shea T."/>
            <person name="Sisk P."/>
            <person name="Stolte C."/>
            <person name="Sykes S."/>
            <person name="Wortman J."/>
            <person name="Nusbaum C."/>
            <person name="Birren B."/>
        </authorList>
    </citation>
    <scope>NUCLEOTIDE SEQUENCE [LARGE SCALE GENOMIC DNA]</scope>
    <source>
        <strain evidence="19 20">YIT 12061</strain>
    </source>
</reference>
<feature type="chain" id="PRO_5003550122" description="Aldose 1-epimerase" evidence="18">
    <location>
        <begin position="24"/>
        <end position="379"/>
    </location>
</feature>
<feature type="active site" description="Proton donor" evidence="15">
    <location>
        <position position="206"/>
    </location>
</feature>
<dbReference type="UniPathway" id="UPA00242"/>
<evidence type="ECO:0000256" key="9">
    <source>
        <dbReference type="ARBA" id="ARBA00022490"/>
    </source>
</evidence>
<dbReference type="EMBL" id="ADMC01000021">
    <property type="protein sequence ID" value="EHP47976.1"/>
    <property type="molecule type" value="Genomic_DNA"/>
</dbReference>
<feature type="active site" description="Proton acceptor" evidence="15">
    <location>
        <position position="344"/>
    </location>
</feature>
<dbReference type="GO" id="GO:0033499">
    <property type="term" value="P:galactose catabolic process via UDP-galactose, Leloir pathway"/>
    <property type="evidence" value="ECO:0007669"/>
    <property type="project" value="TreeGrafter"/>
</dbReference>
<dbReference type="PROSITE" id="PS51257">
    <property type="entry name" value="PROKAR_LIPOPROTEIN"/>
    <property type="match status" value="1"/>
</dbReference>
<feature type="binding site" evidence="17">
    <location>
        <begin position="206"/>
        <end position="208"/>
    </location>
    <ligand>
        <name>beta-D-galactose</name>
        <dbReference type="ChEBI" id="CHEBI:27667"/>
    </ligand>
</feature>
<dbReference type="Proteomes" id="UP000004892">
    <property type="component" value="Unassembled WGS sequence"/>
</dbReference>
<evidence type="ECO:0000256" key="3">
    <source>
        <dbReference type="ARBA" id="ARBA00004496"/>
    </source>
</evidence>
<dbReference type="InterPro" id="IPR014718">
    <property type="entry name" value="GH-type_carb-bd"/>
</dbReference>
<dbReference type="eggNOG" id="COG2017">
    <property type="taxonomic scope" value="Bacteria"/>
</dbReference>
<evidence type="ECO:0000256" key="10">
    <source>
        <dbReference type="ARBA" id="ARBA00022553"/>
    </source>
</evidence>
<comment type="catalytic activity">
    <reaction evidence="1 14">
        <text>alpha-D-glucose = beta-D-glucose</text>
        <dbReference type="Rhea" id="RHEA:10264"/>
        <dbReference type="ChEBI" id="CHEBI:15903"/>
        <dbReference type="ChEBI" id="CHEBI:17925"/>
        <dbReference type="EC" id="5.1.3.3"/>
    </reaction>
</comment>
<dbReference type="GO" id="GO:0006006">
    <property type="term" value="P:glucose metabolic process"/>
    <property type="evidence" value="ECO:0007669"/>
    <property type="project" value="TreeGrafter"/>
</dbReference>
<dbReference type="HOGENOM" id="CLU_031753_2_0_10"/>
<evidence type="ECO:0000256" key="8">
    <source>
        <dbReference type="ARBA" id="ARBA00014165"/>
    </source>
</evidence>
<dbReference type="InterPro" id="IPR008183">
    <property type="entry name" value="Aldose_1/G6P_1-epimerase"/>
</dbReference>
<feature type="binding site" evidence="16">
    <location>
        <position position="279"/>
    </location>
    <ligand>
        <name>beta-D-galactose</name>
        <dbReference type="ChEBI" id="CHEBI:27667"/>
    </ligand>
</feature>
<organism evidence="19 20">
    <name type="scientific">Odoribacter laneus YIT 12061</name>
    <dbReference type="NCBI Taxonomy" id="742817"/>
    <lineage>
        <taxon>Bacteria</taxon>
        <taxon>Pseudomonadati</taxon>
        <taxon>Bacteroidota</taxon>
        <taxon>Bacteroidia</taxon>
        <taxon>Bacteroidales</taxon>
        <taxon>Odoribacteraceae</taxon>
        <taxon>Odoribacter</taxon>
    </lineage>
</organism>
<dbReference type="PROSITE" id="PS00545">
    <property type="entry name" value="ALDOSE_1_EPIMERASE"/>
    <property type="match status" value="1"/>
</dbReference>
<dbReference type="STRING" id="742817.HMPREF9449_01378"/>
<feature type="binding site" evidence="17">
    <location>
        <begin position="109"/>
        <end position="110"/>
    </location>
    <ligand>
        <name>beta-D-galactose</name>
        <dbReference type="ChEBI" id="CHEBI:27667"/>
    </ligand>
</feature>
<keyword evidence="20" id="KW-1185">Reference proteome</keyword>
<evidence type="ECO:0000256" key="17">
    <source>
        <dbReference type="PIRSR" id="PIRSR005096-3"/>
    </source>
</evidence>
<dbReference type="GO" id="GO:0030246">
    <property type="term" value="F:carbohydrate binding"/>
    <property type="evidence" value="ECO:0007669"/>
    <property type="project" value="InterPro"/>
</dbReference>
<dbReference type="Pfam" id="PF01263">
    <property type="entry name" value="Aldose_epim"/>
    <property type="match status" value="1"/>
</dbReference>
<dbReference type="RefSeq" id="WP_009136526.1">
    <property type="nucleotide sequence ID" value="NZ_JH594596.1"/>
</dbReference>
<evidence type="ECO:0000256" key="7">
    <source>
        <dbReference type="ARBA" id="ARBA00013185"/>
    </source>
</evidence>
<dbReference type="PANTHER" id="PTHR10091:SF0">
    <property type="entry name" value="GALACTOSE MUTAROTASE"/>
    <property type="match status" value="1"/>
</dbReference>
<dbReference type="PANTHER" id="PTHR10091">
    <property type="entry name" value="ALDOSE-1-EPIMERASE"/>
    <property type="match status" value="1"/>
</dbReference>
<evidence type="ECO:0000256" key="18">
    <source>
        <dbReference type="SAM" id="SignalP"/>
    </source>
</evidence>
<dbReference type="InterPro" id="IPR015443">
    <property type="entry name" value="Aldose_1-epimerase"/>
</dbReference>
<keyword evidence="18" id="KW-0732">Signal</keyword>
<dbReference type="Gene3D" id="2.70.98.10">
    <property type="match status" value="1"/>
</dbReference>
<dbReference type="PIRSF" id="PIRSF005096">
    <property type="entry name" value="GALM"/>
    <property type="match status" value="1"/>
</dbReference>
<dbReference type="EC" id="5.1.3.3" evidence="7 14"/>
<keyword evidence="13 14" id="KW-0119">Carbohydrate metabolism</keyword>
<evidence type="ECO:0000256" key="15">
    <source>
        <dbReference type="PIRSR" id="PIRSR005096-1"/>
    </source>
</evidence>